<evidence type="ECO:0000256" key="6">
    <source>
        <dbReference type="ARBA" id="ARBA00022840"/>
    </source>
</evidence>
<comment type="function">
    <text evidence="7 8">Cell wall formation. Catalyzes the addition of glutamate to the nucleotide precursor UDP-N-acetylmuramoyl-L-alanine (UMA).</text>
</comment>
<dbReference type="GO" id="GO:0005524">
    <property type="term" value="F:ATP binding"/>
    <property type="evidence" value="ECO:0007669"/>
    <property type="project" value="UniProtKB-UniRule"/>
</dbReference>
<evidence type="ECO:0000256" key="4">
    <source>
        <dbReference type="ARBA" id="ARBA00022598"/>
    </source>
</evidence>
<dbReference type="InterPro" id="IPR036565">
    <property type="entry name" value="Mur-like_cat_sf"/>
</dbReference>
<sequence>MAITEDNMEAPRTLVVGLGVTGLSCVRYLCARGVSVEACDSRDIPPGLAQLKSDYPNVVVATGDFNAEQFARAERLIVSPGVPLTESVIRDAMEAGVEVIGDIELFIREAKAPIIAITGSNGKSTVTTLLGEMAKVAGKGVAVGGNLGIPVLDLLDDTAELYVLELSSFQLELVHSLRAEVAVVLNLSADHMDRYDSYADYVAAKAVVYAKAKNAVVNCDDADAAALAEEEEVIGFTTAEPSGGDFGLRSINGESWLCHGAEALLPVSGLRIVGQHNVANVLAALALGHAAGLPMQAMLDAAKQFPGLPHRTQFVAEINGVSWYNDSKGTNVGAVVSALQGLDRNDASRTVLIAGGDCKGASFNELAEMAPAYTRALVLIGRDAQQIADALPAQLNIQNAGDMAEAVAAASAVALPGDRVLLSPACASFDMFKNYIERGEVFMAEVGRLLQ</sequence>
<dbReference type="Proteomes" id="UP000190198">
    <property type="component" value="Unassembled WGS sequence"/>
</dbReference>
<dbReference type="InterPro" id="IPR036615">
    <property type="entry name" value="Mur_ligase_C_dom_sf"/>
</dbReference>
<dbReference type="EMBL" id="MPRK01000003">
    <property type="protein sequence ID" value="OOZ43063.1"/>
    <property type="molecule type" value="Genomic_DNA"/>
</dbReference>
<comment type="pathway">
    <text evidence="2 7 8">Cell wall biogenesis; peptidoglycan biosynthesis.</text>
</comment>
<dbReference type="NCBIfam" id="TIGR01087">
    <property type="entry name" value="murD"/>
    <property type="match status" value="1"/>
</dbReference>
<dbReference type="SUPFAM" id="SSF53623">
    <property type="entry name" value="MurD-like peptide ligases, catalytic domain"/>
    <property type="match status" value="1"/>
</dbReference>
<dbReference type="GO" id="GO:0051301">
    <property type="term" value="P:cell division"/>
    <property type="evidence" value="ECO:0007669"/>
    <property type="project" value="UniProtKB-KW"/>
</dbReference>
<dbReference type="Gene3D" id="3.40.1190.10">
    <property type="entry name" value="Mur-like, catalytic domain"/>
    <property type="match status" value="1"/>
</dbReference>
<dbReference type="GO" id="GO:0005737">
    <property type="term" value="C:cytoplasm"/>
    <property type="evidence" value="ECO:0007669"/>
    <property type="project" value="UniProtKB-SubCell"/>
</dbReference>
<keyword evidence="7 8" id="KW-0131">Cell cycle</keyword>
<dbReference type="Pfam" id="PF02875">
    <property type="entry name" value="Mur_ligase_C"/>
    <property type="match status" value="1"/>
</dbReference>
<protein>
    <recommendedName>
        <fullName evidence="7 8">UDP-N-acetylmuramoylalanine--D-glutamate ligase</fullName>
        <ecNumber evidence="7 8">6.3.2.9</ecNumber>
    </recommendedName>
    <alternativeName>
        <fullName evidence="7">D-glutamic acid-adding enzyme</fullName>
    </alternativeName>
    <alternativeName>
        <fullName evidence="7">UDP-N-acetylmuramoyl-L-alanyl-D-glutamate synthetase</fullName>
    </alternativeName>
</protein>
<keyword evidence="7 8" id="KW-0133">Cell shape</keyword>
<keyword evidence="6 7" id="KW-0067">ATP-binding</keyword>
<keyword evidence="7 8" id="KW-0573">Peptidoglycan synthesis</keyword>
<comment type="similarity">
    <text evidence="7">Belongs to the MurCDEF family.</text>
</comment>
<dbReference type="EC" id="6.3.2.9" evidence="7 8"/>
<organism evidence="11 12">
    <name type="scientific">Solemya elarraichensis gill symbiont</name>
    <dbReference type="NCBI Taxonomy" id="1918949"/>
    <lineage>
        <taxon>Bacteria</taxon>
        <taxon>Pseudomonadati</taxon>
        <taxon>Pseudomonadota</taxon>
        <taxon>Gammaproteobacteria</taxon>
        <taxon>sulfur-oxidizing symbionts</taxon>
    </lineage>
</organism>
<evidence type="ECO:0000256" key="1">
    <source>
        <dbReference type="ARBA" id="ARBA00004496"/>
    </source>
</evidence>
<dbReference type="Pfam" id="PF21799">
    <property type="entry name" value="MurD-like_N"/>
    <property type="match status" value="1"/>
</dbReference>
<evidence type="ECO:0000259" key="10">
    <source>
        <dbReference type="Pfam" id="PF08245"/>
    </source>
</evidence>
<dbReference type="SUPFAM" id="SSF51984">
    <property type="entry name" value="MurCD N-terminal domain"/>
    <property type="match status" value="1"/>
</dbReference>
<dbReference type="GO" id="GO:0008360">
    <property type="term" value="P:regulation of cell shape"/>
    <property type="evidence" value="ECO:0007669"/>
    <property type="project" value="UniProtKB-KW"/>
</dbReference>
<evidence type="ECO:0000313" key="11">
    <source>
        <dbReference type="EMBL" id="OOZ43063.1"/>
    </source>
</evidence>
<dbReference type="Gene3D" id="3.90.190.20">
    <property type="entry name" value="Mur ligase, C-terminal domain"/>
    <property type="match status" value="1"/>
</dbReference>
<evidence type="ECO:0000313" key="12">
    <source>
        <dbReference type="Proteomes" id="UP000190198"/>
    </source>
</evidence>
<feature type="binding site" evidence="7">
    <location>
        <begin position="119"/>
        <end position="125"/>
    </location>
    <ligand>
        <name>ATP</name>
        <dbReference type="ChEBI" id="CHEBI:30616"/>
    </ligand>
</feature>
<dbReference type="RefSeq" id="WP_078475900.1">
    <property type="nucleotide sequence ID" value="NZ_MPRK01000003.1"/>
</dbReference>
<dbReference type="GO" id="GO:0009252">
    <property type="term" value="P:peptidoglycan biosynthetic process"/>
    <property type="evidence" value="ECO:0007669"/>
    <property type="project" value="UniProtKB-UniRule"/>
</dbReference>
<comment type="subcellular location">
    <subcellularLocation>
        <location evidence="1 7 8">Cytoplasm</location>
    </subcellularLocation>
</comment>
<keyword evidence="5 7" id="KW-0547">Nucleotide-binding</keyword>
<dbReference type="UniPathway" id="UPA00219"/>
<dbReference type="InterPro" id="IPR004101">
    <property type="entry name" value="Mur_ligase_C"/>
</dbReference>
<keyword evidence="12" id="KW-1185">Reference proteome</keyword>
<evidence type="ECO:0000256" key="8">
    <source>
        <dbReference type="RuleBase" id="RU003664"/>
    </source>
</evidence>
<accession>A0A1T2LD95</accession>
<comment type="catalytic activity">
    <reaction evidence="7 8">
        <text>UDP-N-acetyl-alpha-D-muramoyl-L-alanine + D-glutamate + ATP = UDP-N-acetyl-alpha-D-muramoyl-L-alanyl-D-glutamate + ADP + phosphate + H(+)</text>
        <dbReference type="Rhea" id="RHEA:16429"/>
        <dbReference type="ChEBI" id="CHEBI:15378"/>
        <dbReference type="ChEBI" id="CHEBI:29986"/>
        <dbReference type="ChEBI" id="CHEBI:30616"/>
        <dbReference type="ChEBI" id="CHEBI:43474"/>
        <dbReference type="ChEBI" id="CHEBI:83898"/>
        <dbReference type="ChEBI" id="CHEBI:83900"/>
        <dbReference type="ChEBI" id="CHEBI:456216"/>
        <dbReference type="EC" id="6.3.2.9"/>
    </reaction>
</comment>
<name>A0A1T2LD95_9GAMM</name>
<feature type="domain" description="Mur ligase central" evidence="10">
    <location>
        <begin position="117"/>
        <end position="287"/>
    </location>
</feature>
<feature type="domain" description="Mur ligase C-terminal" evidence="9">
    <location>
        <begin position="310"/>
        <end position="426"/>
    </location>
</feature>
<keyword evidence="7 8" id="KW-0961">Cell wall biogenesis/degradation</keyword>
<keyword evidence="4 7" id="KW-0436">Ligase</keyword>
<dbReference type="SUPFAM" id="SSF53244">
    <property type="entry name" value="MurD-like peptide ligases, peptide-binding domain"/>
    <property type="match status" value="1"/>
</dbReference>
<evidence type="ECO:0000256" key="7">
    <source>
        <dbReference type="HAMAP-Rule" id="MF_00639"/>
    </source>
</evidence>
<dbReference type="InterPro" id="IPR005762">
    <property type="entry name" value="MurD"/>
</dbReference>
<dbReference type="GO" id="GO:0008764">
    <property type="term" value="F:UDP-N-acetylmuramoylalanine-D-glutamate ligase activity"/>
    <property type="evidence" value="ECO:0007669"/>
    <property type="project" value="UniProtKB-UniRule"/>
</dbReference>
<keyword evidence="3 7" id="KW-0963">Cytoplasm</keyword>
<dbReference type="Gene3D" id="3.40.50.720">
    <property type="entry name" value="NAD(P)-binding Rossmann-like Domain"/>
    <property type="match status" value="1"/>
</dbReference>
<evidence type="ECO:0000256" key="2">
    <source>
        <dbReference type="ARBA" id="ARBA00004752"/>
    </source>
</evidence>
<dbReference type="AlphaFoldDB" id="A0A1T2LD95"/>
<evidence type="ECO:0000259" key="9">
    <source>
        <dbReference type="Pfam" id="PF02875"/>
    </source>
</evidence>
<dbReference type="Pfam" id="PF08245">
    <property type="entry name" value="Mur_ligase_M"/>
    <property type="match status" value="1"/>
</dbReference>
<dbReference type="PANTHER" id="PTHR43692:SF1">
    <property type="entry name" value="UDP-N-ACETYLMURAMOYLALANINE--D-GLUTAMATE LIGASE"/>
    <property type="match status" value="1"/>
</dbReference>
<comment type="caution">
    <text evidence="11">The sequence shown here is derived from an EMBL/GenBank/DDBJ whole genome shotgun (WGS) entry which is preliminary data.</text>
</comment>
<reference evidence="11 12" key="1">
    <citation type="submission" date="2016-11" db="EMBL/GenBank/DDBJ databases">
        <title>Mixed transmission modes and dynamic genome evolution in an obligate animal-bacterial symbiosis.</title>
        <authorList>
            <person name="Russell S.L."/>
            <person name="Corbett-Detig R.B."/>
            <person name="Cavanaugh C.M."/>
        </authorList>
    </citation>
    <scope>NUCLEOTIDE SEQUENCE [LARGE SCALE GENOMIC DNA]</scope>
    <source>
        <strain evidence="11">Sp-SM6</strain>
    </source>
</reference>
<evidence type="ECO:0000256" key="3">
    <source>
        <dbReference type="ARBA" id="ARBA00022490"/>
    </source>
</evidence>
<evidence type="ECO:0000256" key="5">
    <source>
        <dbReference type="ARBA" id="ARBA00022741"/>
    </source>
</evidence>
<proteinExistence type="inferred from homology"/>
<dbReference type="HAMAP" id="MF_00639">
    <property type="entry name" value="MurD"/>
    <property type="match status" value="1"/>
</dbReference>
<dbReference type="PANTHER" id="PTHR43692">
    <property type="entry name" value="UDP-N-ACETYLMURAMOYLALANINE--D-GLUTAMATE LIGASE"/>
    <property type="match status" value="1"/>
</dbReference>
<dbReference type="GO" id="GO:0071555">
    <property type="term" value="P:cell wall organization"/>
    <property type="evidence" value="ECO:0007669"/>
    <property type="project" value="UniProtKB-KW"/>
</dbReference>
<keyword evidence="7 8" id="KW-0132">Cell division</keyword>
<gene>
    <name evidence="7" type="primary">murD</name>
    <name evidence="11" type="ORF">BOW52_00415</name>
</gene>
<dbReference type="InterPro" id="IPR013221">
    <property type="entry name" value="Mur_ligase_cen"/>
</dbReference>